<evidence type="ECO:0000313" key="9">
    <source>
        <dbReference type="Proteomes" id="UP001589627"/>
    </source>
</evidence>
<dbReference type="PANTHER" id="PTHR30582:SF2">
    <property type="entry name" value="L,D-TRANSPEPTIDASE YCIB-RELATED"/>
    <property type="match status" value="1"/>
</dbReference>
<evidence type="ECO:0000256" key="6">
    <source>
        <dbReference type="PROSITE-ProRule" id="PRU01373"/>
    </source>
</evidence>
<evidence type="ECO:0000256" key="4">
    <source>
        <dbReference type="ARBA" id="ARBA00022984"/>
    </source>
</evidence>
<keyword evidence="2" id="KW-0808">Transferase</keyword>
<evidence type="ECO:0000256" key="1">
    <source>
        <dbReference type="ARBA" id="ARBA00004752"/>
    </source>
</evidence>
<keyword evidence="4 6" id="KW-0573">Peptidoglycan synthesis</keyword>
<dbReference type="InterPro" id="IPR005490">
    <property type="entry name" value="LD_TPept_cat_dom"/>
</dbReference>
<dbReference type="Pfam" id="PF03734">
    <property type="entry name" value="YkuD"/>
    <property type="match status" value="1"/>
</dbReference>
<gene>
    <name evidence="8" type="ORF">ACFFNX_31070</name>
</gene>
<keyword evidence="3 6" id="KW-0133">Cell shape</keyword>
<dbReference type="PANTHER" id="PTHR30582">
    <property type="entry name" value="L,D-TRANSPEPTIDASE"/>
    <property type="match status" value="1"/>
</dbReference>
<accession>A0ABV5YNJ6</accession>
<evidence type="ECO:0000256" key="2">
    <source>
        <dbReference type="ARBA" id="ARBA00022679"/>
    </source>
</evidence>
<evidence type="ECO:0000256" key="5">
    <source>
        <dbReference type="ARBA" id="ARBA00023316"/>
    </source>
</evidence>
<dbReference type="InterPro" id="IPR050979">
    <property type="entry name" value="LD-transpeptidase"/>
</dbReference>
<evidence type="ECO:0000259" key="7">
    <source>
        <dbReference type="PROSITE" id="PS52029"/>
    </source>
</evidence>
<comment type="pathway">
    <text evidence="1 6">Cell wall biogenesis; peptidoglycan biosynthesis.</text>
</comment>
<dbReference type="Gene3D" id="2.40.440.10">
    <property type="entry name" value="L,D-transpeptidase catalytic domain-like"/>
    <property type="match status" value="1"/>
</dbReference>
<dbReference type="SUPFAM" id="SSF141523">
    <property type="entry name" value="L,D-transpeptidase catalytic domain-like"/>
    <property type="match status" value="1"/>
</dbReference>
<dbReference type="InterPro" id="IPR038063">
    <property type="entry name" value="Transpep_catalytic_dom"/>
</dbReference>
<keyword evidence="9" id="KW-1185">Reference proteome</keyword>
<reference evidence="8 9" key="1">
    <citation type="submission" date="2024-09" db="EMBL/GenBank/DDBJ databases">
        <authorList>
            <person name="Sun Q."/>
            <person name="Mori K."/>
        </authorList>
    </citation>
    <scope>NUCLEOTIDE SEQUENCE [LARGE SCALE GENOMIC DNA]</scope>
    <source>
        <strain evidence="8 9">TBRC 0563</strain>
    </source>
</reference>
<name>A0ABV5YNJ6_9ACTN</name>
<proteinExistence type="predicted"/>
<evidence type="ECO:0000256" key="3">
    <source>
        <dbReference type="ARBA" id="ARBA00022960"/>
    </source>
</evidence>
<feature type="active site" description="Proton donor/acceptor" evidence="6">
    <location>
        <position position="226"/>
    </location>
</feature>
<protein>
    <submittedName>
        <fullName evidence="8">L,D-transpeptidase family protein</fullName>
    </submittedName>
</protein>
<dbReference type="Proteomes" id="UP001589627">
    <property type="component" value="Unassembled WGS sequence"/>
</dbReference>
<dbReference type="PROSITE" id="PS52029">
    <property type="entry name" value="LD_TPASE"/>
    <property type="match status" value="1"/>
</dbReference>
<dbReference type="EMBL" id="JBHLZP010000294">
    <property type="protein sequence ID" value="MFB9836625.1"/>
    <property type="molecule type" value="Genomic_DNA"/>
</dbReference>
<feature type="active site" description="Nucleophile" evidence="6">
    <location>
        <position position="242"/>
    </location>
</feature>
<comment type="caution">
    <text evidence="8">The sequence shown here is derived from an EMBL/GenBank/DDBJ whole genome shotgun (WGS) entry which is preliminary data.</text>
</comment>
<feature type="domain" description="L,D-TPase catalytic" evidence="7">
    <location>
        <begin position="147"/>
        <end position="265"/>
    </location>
</feature>
<sequence length="266" mass="26684">MWSPVEGSRSLVVGAFAVAAIATLVTGCGGKGKSPSTPSAADSSAAAGKLPEATTFATLKNIPKDTAAIASADGTVVHPTAALPVSATPGGPPVATLPAKELGGPTWVPVVETKPGWQRVLLPSRPNGAAGWIASGNGKVETAHSPYDVKVDTSARRLTLLKSGKSLGTWTVAVGAPKTPTPAGRTFILASLAPAKPTYSPLILPVGAHSDSLDTFGGGPGTVAFHGWPQKSVFGQAVTHGCVRVPADALKQLSKVPLGTPVQISS</sequence>
<keyword evidence="5 6" id="KW-0961">Cell wall biogenesis/degradation</keyword>
<dbReference type="CDD" id="cd16913">
    <property type="entry name" value="YkuD_like"/>
    <property type="match status" value="1"/>
</dbReference>
<evidence type="ECO:0000313" key="8">
    <source>
        <dbReference type="EMBL" id="MFB9836625.1"/>
    </source>
</evidence>
<organism evidence="8 9">
    <name type="scientific">Actinoallomurus acaciae</name>
    <dbReference type="NCBI Taxonomy" id="502577"/>
    <lineage>
        <taxon>Bacteria</taxon>
        <taxon>Bacillati</taxon>
        <taxon>Actinomycetota</taxon>
        <taxon>Actinomycetes</taxon>
        <taxon>Streptosporangiales</taxon>
        <taxon>Thermomonosporaceae</taxon>
        <taxon>Actinoallomurus</taxon>
    </lineage>
</organism>
<dbReference type="RefSeq" id="WP_378209434.1">
    <property type="nucleotide sequence ID" value="NZ_JBHLZP010000294.1"/>
</dbReference>